<dbReference type="STRING" id="717606.PaecuDRAFT_2065"/>
<protein>
    <submittedName>
        <fullName evidence="10">Major facilitator superfamily MFS_1</fullName>
    </submittedName>
</protein>
<evidence type="ECO:0000256" key="8">
    <source>
        <dbReference type="SAM" id="Phobius"/>
    </source>
</evidence>
<dbReference type="GO" id="GO:0005886">
    <property type="term" value="C:plasma membrane"/>
    <property type="evidence" value="ECO:0007669"/>
    <property type="project" value="UniProtKB-SubCell"/>
</dbReference>
<evidence type="ECO:0000256" key="2">
    <source>
        <dbReference type="ARBA" id="ARBA00008335"/>
    </source>
</evidence>
<dbReference type="InterPro" id="IPR011701">
    <property type="entry name" value="MFS"/>
</dbReference>
<keyword evidence="11" id="KW-1185">Reference proteome</keyword>
<evidence type="ECO:0000256" key="1">
    <source>
        <dbReference type="ARBA" id="ARBA00004651"/>
    </source>
</evidence>
<keyword evidence="4 8" id="KW-0812">Transmembrane</keyword>
<comment type="subcellular location">
    <subcellularLocation>
        <location evidence="1">Cell membrane</location>
        <topology evidence="1">Multi-pass membrane protein</topology>
    </subcellularLocation>
</comment>
<keyword evidence="3" id="KW-0813">Transport</keyword>
<dbReference type="InterPro" id="IPR051788">
    <property type="entry name" value="MFS_Transporter"/>
</dbReference>
<evidence type="ECO:0000256" key="7">
    <source>
        <dbReference type="SAM" id="MobiDB-lite"/>
    </source>
</evidence>
<evidence type="ECO:0000256" key="4">
    <source>
        <dbReference type="ARBA" id="ARBA00022692"/>
    </source>
</evidence>
<evidence type="ECO:0000256" key="3">
    <source>
        <dbReference type="ARBA" id="ARBA00022448"/>
    </source>
</evidence>
<feature type="transmembrane region" description="Helical" evidence="8">
    <location>
        <begin position="227"/>
        <end position="246"/>
    </location>
</feature>
<dbReference type="Pfam" id="PF07690">
    <property type="entry name" value="MFS_1"/>
    <property type="match status" value="1"/>
</dbReference>
<evidence type="ECO:0000313" key="11">
    <source>
        <dbReference type="Proteomes" id="UP000005387"/>
    </source>
</evidence>
<comment type="similarity">
    <text evidence="2">Belongs to the major facilitator superfamily.</text>
</comment>
<feature type="transmembrane region" description="Helical" evidence="8">
    <location>
        <begin position="321"/>
        <end position="343"/>
    </location>
</feature>
<accession>E0I8T4</accession>
<dbReference type="PANTHER" id="PTHR23514">
    <property type="entry name" value="BYPASS OF STOP CODON PROTEIN 6"/>
    <property type="match status" value="1"/>
</dbReference>
<feature type="transmembrane region" description="Helical" evidence="8">
    <location>
        <begin position="385"/>
        <end position="407"/>
    </location>
</feature>
<feature type="transmembrane region" description="Helical" evidence="8">
    <location>
        <begin position="94"/>
        <end position="117"/>
    </location>
</feature>
<evidence type="ECO:0000256" key="6">
    <source>
        <dbReference type="ARBA" id="ARBA00023136"/>
    </source>
</evidence>
<feature type="transmembrane region" description="Helical" evidence="8">
    <location>
        <begin position="69"/>
        <end position="88"/>
    </location>
</feature>
<reference evidence="10 11" key="1">
    <citation type="submission" date="2010-07" db="EMBL/GenBank/DDBJ databases">
        <title>The draft genome of Paenibacillus curdlanolyticus YK9.</title>
        <authorList>
            <consortium name="US DOE Joint Genome Institute (JGI-PGF)"/>
            <person name="Lucas S."/>
            <person name="Copeland A."/>
            <person name="Lapidus A."/>
            <person name="Cheng J.-F."/>
            <person name="Bruce D."/>
            <person name="Goodwin L."/>
            <person name="Pitluck S."/>
            <person name="Land M.L."/>
            <person name="Hauser L."/>
            <person name="Chang Y.-J."/>
            <person name="Jeffries C."/>
            <person name="Anderson I.J."/>
            <person name="Johnson E."/>
            <person name="Loganathan U."/>
            <person name="Mulhopadhyay B."/>
            <person name="Kyrpides N."/>
            <person name="Woyke T.J."/>
        </authorList>
    </citation>
    <scope>NUCLEOTIDE SEQUENCE [LARGE SCALE GENOMIC DNA]</scope>
    <source>
        <strain evidence="10 11">YK9</strain>
    </source>
</reference>
<feature type="transmembrane region" description="Helical" evidence="8">
    <location>
        <begin position="355"/>
        <end position="373"/>
    </location>
</feature>
<evidence type="ECO:0000259" key="9">
    <source>
        <dbReference type="PROSITE" id="PS50850"/>
    </source>
</evidence>
<feature type="compositionally biased region" description="Basic and acidic residues" evidence="7">
    <location>
        <begin position="208"/>
        <end position="218"/>
    </location>
</feature>
<evidence type="ECO:0000313" key="10">
    <source>
        <dbReference type="EMBL" id="EFM10818.1"/>
    </source>
</evidence>
<feature type="transmembrane region" description="Helical" evidence="8">
    <location>
        <begin position="158"/>
        <end position="177"/>
    </location>
</feature>
<dbReference type="Proteomes" id="UP000005387">
    <property type="component" value="Unassembled WGS sequence"/>
</dbReference>
<evidence type="ECO:0000256" key="5">
    <source>
        <dbReference type="ARBA" id="ARBA00022989"/>
    </source>
</evidence>
<dbReference type="RefSeq" id="WP_006038068.1">
    <property type="nucleotide sequence ID" value="NZ_AEDD01000005.1"/>
</dbReference>
<organism evidence="10 11">
    <name type="scientific">Paenibacillus curdlanolyticus YK9</name>
    <dbReference type="NCBI Taxonomy" id="717606"/>
    <lineage>
        <taxon>Bacteria</taxon>
        <taxon>Bacillati</taxon>
        <taxon>Bacillota</taxon>
        <taxon>Bacilli</taxon>
        <taxon>Bacillales</taxon>
        <taxon>Paenibacillaceae</taxon>
        <taxon>Paenibacillus</taxon>
    </lineage>
</organism>
<dbReference type="AlphaFoldDB" id="E0I8T4"/>
<feature type="transmembrane region" description="Helical" evidence="8">
    <location>
        <begin position="129"/>
        <end position="152"/>
    </location>
</feature>
<dbReference type="eggNOG" id="COG0738">
    <property type="taxonomic scope" value="Bacteria"/>
</dbReference>
<gene>
    <name evidence="10" type="ORF">PaecuDRAFT_2065</name>
</gene>
<feature type="transmembrane region" description="Helical" evidence="8">
    <location>
        <begin position="266"/>
        <end position="285"/>
    </location>
</feature>
<name>E0I8T4_9BACL</name>
<feature type="transmembrane region" description="Helical" evidence="8">
    <location>
        <begin position="297"/>
        <end position="315"/>
    </location>
</feature>
<feature type="transmembrane region" description="Helical" evidence="8">
    <location>
        <begin position="42"/>
        <end position="62"/>
    </location>
</feature>
<feature type="domain" description="Major facilitator superfamily (MFS) profile" evidence="9">
    <location>
        <begin position="4"/>
        <end position="409"/>
    </location>
</feature>
<dbReference type="PANTHER" id="PTHR23514:SF3">
    <property type="entry name" value="BYPASS OF STOP CODON PROTEIN 6"/>
    <property type="match status" value="1"/>
</dbReference>
<dbReference type="OrthoDB" id="1674541at2"/>
<sequence>MRKLIAIGCLSYLLIGLAMVLTGAVLEPVIAHYGLDYKMGSLWITDQFVGYMIGVLAAPLLTSRIGKRSTLVIAFGCLTVAEAAYSMLLPWSLMLIVAPLAGIGFGAAEAIVGATIIELSEENKKASNMAMLEVFFGVGALIMPIGAAYLIHMGVWQVTFPILTAIAGITMLLWLTLSFGKADDQIGWPSRMEAAAEQGSGAPSHAGSKSDKPVRTHGEKRKYDRSVYPFLLFGMLFFLAYVGMEMSFSNYLPSFLMQRTGAEETSAASILSVFWLFMVIGRLFVGRIADRIGFPVYLILAAASTVVVLIVSALTMPFSWLVIWTCAAGLAMSGMFAVGLVYVNSRTTAGMTERTTSLMVAAGGIGGAVFPRISGWLMDSYGTTATMWSIAGMAAFMVVVFLLMAMAGKGLKAS</sequence>
<dbReference type="SUPFAM" id="SSF103473">
    <property type="entry name" value="MFS general substrate transporter"/>
    <property type="match status" value="1"/>
</dbReference>
<feature type="region of interest" description="Disordered" evidence="7">
    <location>
        <begin position="198"/>
        <end position="218"/>
    </location>
</feature>
<dbReference type="InterPro" id="IPR036259">
    <property type="entry name" value="MFS_trans_sf"/>
</dbReference>
<dbReference type="GO" id="GO:0022857">
    <property type="term" value="F:transmembrane transporter activity"/>
    <property type="evidence" value="ECO:0007669"/>
    <property type="project" value="InterPro"/>
</dbReference>
<dbReference type="PROSITE" id="PS50850">
    <property type="entry name" value="MFS"/>
    <property type="match status" value="1"/>
</dbReference>
<keyword evidence="5 8" id="KW-1133">Transmembrane helix</keyword>
<dbReference type="Gene3D" id="1.20.1250.20">
    <property type="entry name" value="MFS general substrate transporter like domains"/>
    <property type="match status" value="2"/>
</dbReference>
<dbReference type="EMBL" id="AEDD01000005">
    <property type="protein sequence ID" value="EFM10818.1"/>
    <property type="molecule type" value="Genomic_DNA"/>
</dbReference>
<keyword evidence="6 8" id="KW-0472">Membrane</keyword>
<dbReference type="InterPro" id="IPR020846">
    <property type="entry name" value="MFS_dom"/>
</dbReference>
<proteinExistence type="inferred from homology"/>